<feature type="domain" description="Type II secretion system protein GspF" evidence="9">
    <location>
        <begin position="268"/>
        <end position="389"/>
    </location>
</feature>
<name>A0ABQ5V916_9PROT</name>
<dbReference type="EMBL" id="BSNK01000002">
    <property type="protein sequence ID" value="GLQ23988.1"/>
    <property type="molecule type" value="Genomic_DNA"/>
</dbReference>
<sequence length="400" mass="43881">MAAFRYKGLSQDGQDVSGTIDSSRMSSALQTLAERRISVYTLEPVETRERQLKRRAPKSTDYYQLIQQLAVLLKAGIPLLDAVESLSRMVDHQIMLEKLENLSRLLRSGASLSEGLREYFPEMPTIVPNLVSLGERTGALPQTLGILADQLRFQEELKTELRGALTYPGFLMVVGLVAVLFMFLFVVPRFRGMLGEDADSFTGLTGVIFGLSQGLQDYGLIVALALGALILFLVFSWRNPARRSRITSGLQRFPIVGPLLRQRELADWTRTVGLSLEARANLLDSVTLARDVIRSSRNRAAFDDLARDLRAGTALDEALCKVPDLDPVVLNLAAVGAKAGNMGEMLLLATDILDKSVRARSTRLGKLAEPIAILLISTIIGVVVISMVTAMTSLYDVGFN</sequence>
<keyword evidence="11" id="KW-1185">Reference proteome</keyword>
<evidence type="ECO:0000256" key="6">
    <source>
        <dbReference type="ARBA" id="ARBA00023136"/>
    </source>
</evidence>
<comment type="similarity">
    <text evidence="2">Belongs to the GSP F family.</text>
</comment>
<feature type="domain" description="Type II secretion system protein GspF" evidence="9">
    <location>
        <begin position="66"/>
        <end position="188"/>
    </location>
</feature>
<dbReference type="InterPro" id="IPR003004">
    <property type="entry name" value="GspF/PilC"/>
</dbReference>
<comment type="caution">
    <text evidence="10">The sequence shown here is derived from an EMBL/GenBank/DDBJ whole genome shotgun (WGS) entry which is preliminary data.</text>
</comment>
<evidence type="ECO:0000313" key="10">
    <source>
        <dbReference type="EMBL" id="GLQ23988.1"/>
    </source>
</evidence>
<evidence type="ECO:0000256" key="7">
    <source>
        <dbReference type="SAM" id="MobiDB-lite"/>
    </source>
</evidence>
<feature type="transmembrane region" description="Helical" evidence="8">
    <location>
        <begin position="218"/>
        <end position="237"/>
    </location>
</feature>
<feature type="transmembrane region" description="Helical" evidence="8">
    <location>
        <begin position="164"/>
        <end position="187"/>
    </location>
</feature>
<keyword evidence="4 8" id="KW-0812">Transmembrane</keyword>
<dbReference type="RefSeq" id="WP_284389970.1">
    <property type="nucleotide sequence ID" value="NZ_BSNK01000002.1"/>
</dbReference>
<dbReference type="Proteomes" id="UP001161391">
    <property type="component" value="Unassembled WGS sequence"/>
</dbReference>
<dbReference type="PANTHER" id="PTHR30012">
    <property type="entry name" value="GENERAL SECRETION PATHWAY PROTEIN"/>
    <property type="match status" value="1"/>
</dbReference>
<keyword evidence="5 8" id="KW-1133">Transmembrane helix</keyword>
<keyword evidence="6 8" id="KW-0472">Membrane</keyword>
<comment type="subcellular location">
    <subcellularLocation>
        <location evidence="1">Cell membrane</location>
        <topology evidence="1">Multi-pass membrane protein</topology>
    </subcellularLocation>
</comment>
<feature type="compositionally biased region" description="Polar residues" evidence="7">
    <location>
        <begin position="11"/>
        <end position="21"/>
    </location>
</feature>
<protein>
    <submittedName>
        <fullName evidence="10">Type II secretion system protein</fullName>
    </submittedName>
</protein>
<evidence type="ECO:0000256" key="8">
    <source>
        <dbReference type="SAM" id="Phobius"/>
    </source>
</evidence>
<evidence type="ECO:0000256" key="4">
    <source>
        <dbReference type="ARBA" id="ARBA00022692"/>
    </source>
</evidence>
<evidence type="ECO:0000256" key="5">
    <source>
        <dbReference type="ARBA" id="ARBA00022989"/>
    </source>
</evidence>
<organism evidence="10 11">
    <name type="scientific">Algimonas ampicilliniresistens</name>
    <dbReference type="NCBI Taxonomy" id="1298735"/>
    <lineage>
        <taxon>Bacteria</taxon>
        <taxon>Pseudomonadati</taxon>
        <taxon>Pseudomonadota</taxon>
        <taxon>Alphaproteobacteria</taxon>
        <taxon>Maricaulales</taxon>
        <taxon>Robiginitomaculaceae</taxon>
        <taxon>Algimonas</taxon>
    </lineage>
</organism>
<dbReference type="PRINTS" id="PR00812">
    <property type="entry name" value="BCTERIALGSPF"/>
</dbReference>
<evidence type="ECO:0000256" key="2">
    <source>
        <dbReference type="ARBA" id="ARBA00005745"/>
    </source>
</evidence>
<reference evidence="10" key="1">
    <citation type="journal article" date="2014" name="Int. J. Syst. Evol. Microbiol.">
        <title>Complete genome of a new Firmicutes species belonging to the dominant human colonic microbiota ('Ruminococcus bicirculans') reveals two chromosomes and a selective capacity to utilize plant glucans.</title>
        <authorList>
            <consortium name="NISC Comparative Sequencing Program"/>
            <person name="Wegmann U."/>
            <person name="Louis P."/>
            <person name="Goesmann A."/>
            <person name="Henrissat B."/>
            <person name="Duncan S.H."/>
            <person name="Flint H.J."/>
        </authorList>
    </citation>
    <scope>NUCLEOTIDE SEQUENCE</scope>
    <source>
        <strain evidence="10">NBRC 108219</strain>
    </source>
</reference>
<dbReference type="Gene3D" id="1.20.81.30">
    <property type="entry name" value="Type II secretion system (T2SS), domain F"/>
    <property type="match status" value="2"/>
</dbReference>
<evidence type="ECO:0000259" key="9">
    <source>
        <dbReference type="Pfam" id="PF00482"/>
    </source>
</evidence>
<dbReference type="PANTHER" id="PTHR30012:SF0">
    <property type="entry name" value="TYPE II SECRETION SYSTEM PROTEIN F-RELATED"/>
    <property type="match status" value="1"/>
</dbReference>
<dbReference type="InterPro" id="IPR042094">
    <property type="entry name" value="T2SS_GspF_sf"/>
</dbReference>
<feature type="transmembrane region" description="Helical" evidence="8">
    <location>
        <begin position="371"/>
        <end position="395"/>
    </location>
</feature>
<reference evidence="10" key="2">
    <citation type="submission" date="2023-01" db="EMBL/GenBank/DDBJ databases">
        <title>Draft genome sequence of Algimonas ampicilliniresistens strain NBRC 108219.</title>
        <authorList>
            <person name="Sun Q."/>
            <person name="Mori K."/>
        </authorList>
    </citation>
    <scope>NUCLEOTIDE SEQUENCE</scope>
    <source>
        <strain evidence="10">NBRC 108219</strain>
    </source>
</reference>
<proteinExistence type="inferred from homology"/>
<feature type="region of interest" description="Disordered" evidence="7">
    <location>
        <begin position="1"/>
        <end position="21"/>
    </location>
</feature>
<dbReference type="InterPro" id="IPR018076">
    <property type="entry name" value="T2SS_GspF_dom"/>
</dbReference>
<evidence type="ECO:0000256" key="1">
    <source>
        <dbReference type="ARBA" id="ARBA00004651"/>
    </source>
</evidence>
<dbReference type="Pfam" id="PF00482">
    <property type="entry name" value="T2SSF"/>
    <property type="match status" value="2"/>
</dbReference>
<gene>
    <name evidence="10" type="ORF">GCM10007853_18620</name>
</gene>
<accession>A0ABQ5V916</accession>
<evidence type="ECO:0000313" key="11">
    <source>
        <dbReference type="Proteomes" id="UP001161391"/>
    </source>
</evidence>
<evidence type="ECO:0000256" key="3">
    <source>
        <dbReference type="ARBA" id="ARBA00022475"/>
    </source>
</evidence>
<keyword evidence="3" id="KW-1003">Cell membrane</keyword>